<name>A0A133V5T0_9EURY</name>
<sequence length="129" mass="14387">MVKSYDVVKIEISLIPLKDKINEASGGEEMINEIEEIEESQVGASEVSTLRIVSKRGEDKEPYTVNIPVKGGMFSLVLPNGYINWPEGKPYPDPVRIGIDETKNLWVNFGTSKDHGFYASLKVSENGRE</sequence>
<proteinExistence type="predicted"/>
<reference evidence="1 2" key="1">
    <citation type="journal article" date="2016" name="Sci. Rep.">
        <title>Metabolic traits of an uncultured archaeal lineage -MSBL1- from brine pools of the Red Sea.</title>
        <authorList>
            <person name="Mwirichia R."/>
            <person name="Alam I."/>
            <person name="Rashid M."/>
            <person name="Vinu M."/>
            <person name="Ba-Alawi W."/>
            <person name="Anthony Kamau A."/>
            <person name="Kamanda Ngugi D."/>
            <person name="Goker M."/>
            <person name="Klenk H.P."/>
            <person name="Bajic V."/>
            <person name="Stingl U."/>
        </authorList>
    </citation>
    <scope>NUCLEOTIDE SEQUENCE [LARGE SCALE GENOMIC DNA]</scope>
    <source>
        <strain evidence="1">SCGC-AAA261F17</strain>
    </source>
</reference>
<dbReference type="Proteomes" id="UP000070035">
    <property type="component" value="Unassembled WGS sequence"/>
</dbReference>
<dbReference type="AlphaFoldDB" id="A0A133V5T0"/>
<keyword evidence="2" id="KW-1185">Reference proteome</keyword>
<gene>
    <name evidence="1" type="ORF">AKJ44_02130</name>
</gene>
<protein>
    <submittedName>
        <fullName evidence="1">Uncharacterized protein</fullName>
    </submittedName>
</protein>
<dbReference type="EMBL" id="LHXY01000027">
    <property type="protein sequence ID" value="KXB01795.1"/>
    <property type="molecule type" value="Genomic_DNA"/>
</dbReference>
<evidence type="ECO:0000313" key="2">
    <source>
        <dbReference type="Proteomes" id="UP000070035"/>
    </source>
</evidence>
<accession>A0A133V5T0</accession>
<evidence type="ECO:0000313" key="1">
    <source>
        <dbReference type="EMBL" id="KXB01795.1"/>
    </source>
</evidence>
<organism evidence="1 2">
    <name type="scientific">candidate division MSBL1 archaeon SCGC-AAA261F17</name>
    <dbReference type="NCBI Taxonomy" id="1698274"/>
    <lineage>
        <taxon>Archaea</taxon>
        <taxon>Methanobacteriati</taxon>
        <taxon>Methanobacteriota</taxon>
        <taxon>candidate division MSBL1</taxon>
    </lineage>
</organism>
<comment type="caution">
    <text evidence="1">The sequence shown here is derived from an EMBL/GenBank/DDBJ whole genome shotgun (WGS) entry which is preliminary data.</text>
</comment>